<dbReference type="Pfam" id="PF20341">
    <property type="entry name" value="DUF6636"/>
    <property type="match status" value="1"/>
</dbReference>
<evidence type="ECO:0000313" key="2">
    <source>
        <dbReference type="EMBL" id="MCO8271907.1"/>
    </source>
</evidence>
<feature type="chain" id="PRO_5046978901" evidence="1">
    <location>
        <begin position="21"/>
        <end position="167"/>
    </location>
</feature>
<organism evidence="2 3">
    <name type="scientific">Paractinoplanes aksuensis</name>
    <dbReference type="NCBI Taxonomy" id="2939490"/>
    <lineage>
        <taxon>Bacteria</taxon>
        <taxon>Bacillati</taxon>
        <taxon>Actinomycetota</taxon>
        <taxon>Actinomycetes</taxon>
        <taxon>Micromonosporales</taxon>
        <taxon>Micromonosporaceae</taxon>
        <taxon>Paractinoplanes</taxon>
    </lineage>
</organism>
<name>A0ABT1DM44_9ACTN</name>
<dbReference type="PROSITE" id="PS51257">
    <property type="entry name" value="PROKAR_LIPOPROTEIN"/>
    <property type="match status" value="1"/>
</dbReference>
<evidence type="ECO:0000313" key="3">
    <source>
        <dbReference type="Proteomes" id="UP001523369"/>
    </source>
</evidence>
<dbReference type="Proteomes" id="UP001523369">
    <property type="component" value="Unassembled WGS sequence"/>
</dbReference>
<accession>A0ABT1DM44</accession>
<protein>
    <submittedName>
        <fullName evidence="2">Uncharacterized protein</fullName>
    </submittedName>
</protein>
<feature type="signal peptide" evidence="1">
    <location>
        <begin position="1"/>
        <end position="20"/>
    </location>
</feature>
<sequence>MIRGLVAVALLGALSGCSLFESSTEGGSGAGPTSTPSANVGFGGPTSARTAPAVVDEAMFRTPSQNIACALTESEVRCDIVRKTWKPPAKPADCELDWGNGLVVSGGEATFTCAGDTLVGTSETTLEYGQALRSGTVRCDSDSAGLTCKDDETGHGFTLAQSRYTLF</sequence>
<keyword evidence="3" id="KW-1185">Reference proteome</keyword>
<dbReference type="EMBL" id="JAMYJR010000014">
    <property type="protein sequence ID" value="MCO8271907.1"/>
    <property type="molecule type" value="Genomic_DNA"/>
</dbReference>
<keyword evidence="1" id="KW-0732">Signal</keyword>
<dbReference type="InterPro" id="IPR046576">
    <property type="entry name" value="DUF6636"/>
</dbReference>
<comment type="caution">
    <text evidence="2">The sequence shown here is derived from an EMBL/GenBank/DDBJ whole genome shotgun (WGS) entry which is preliminary data.</text>
</comment>
<gene>
    <name evidence="2" type="ORF">M1L60_15030</name>
</gene>
<proteinExistence type="predicted"/>
<reference evidence="2 3" key="1">
    <citation type="submission" date="2022-06" db="EMBL/GenBank/DDBJ databases">
        <title>New Species of the Genus Actinoplanes, ActinopZanes ferrugineus.</title>
        <authorList>
            <person name="Ding P."/>
        </authorList>
    </citation>
    <scope>NUCLEOTIDE SEQUENCE [LARGE SCALE GENOMIC DNA]</scope>
    <source>
        <strain evidence="2 3">TRM88003</strain>
    </source>
</reference>
<evidence type="ECO:0000256" key="1">
    <source>
        <dbReference type="SAM" id="SignalP"/>
    </source>
</evidence>